<reference evidence="3 4" key="1">
    <citation type="journal article" date="2013" name="Proc. Natl. Acad. Sci. U.S.A.">
        <title>Fine-scale variation in meiotic recombination in Mimulus inferred from population shotgun sequencing.</title>
        <authorList>
            <person name="Hellsten U."/>
            <person name="Wright K.M."/>
            <person name="Jenkins J."/>
            <person name="Shu S."/>
            <person name="Yuan Y."/>
            <person name="Wessler S.R."/>
            <person name="Schmutz J."/>
            <person name="Willis J.H."/>
            <person name="Rokhsar D.S."/>
        </authorList>
    </citation>
    <scope>NUCLEOTIDE SEQUENCE [LARGE SCALE GENOMIC DNA]</scope>
    <source>
        <strain evidence="4">cv. DUN x IM62</strain>
    </source>
</reference>
<dbReference type="FunFam" id="1.20.1310.10:FF:000021">
    <property type="entry name" value="Cullin-1, putative"/>
    <property type="match status" value="1"/>
</dbReference>
<evidence type="ECO:0000259" key="2">
    <source>
        <dbReference type="Pfam" id="PF00888"/>
    </source>
</evidence>
<name>A0A022RZR8_ERYGU</name>
<comment type="similarity">
    <text evidence="1">Belongs to the cullin family.</text>
</comment>
<dbReference type="FunFam" id="1.20.1310.10:FF:000001">
    <property type="entry name" value="Cullin 3"/>
    <property type="match status" value="1"/>
</dbReference>
<keyword evidence="4" id="KW-1185">Reference proteome</keyword>
<dbReference type="SUPFAM" id="SSF74788">
    <property type="entry name" value="Cullin repeat-like"/>
    <property type="match status" value="1"/>
</dbReference>
<dbReference type="Pfam" id="PF00888">
    <property type="entry name" value="Cullin"/>
    <property type="match status" value="1"/>
</dbReference>
<gene>
    <name evidence="3" type="ORF">MIMGU_mgv1a025238mg</name>
</gene>
<dbReference type="InterPro" id="IPR001373">
    <property type="entry name" value="Cullin_N"/>
</dbReference>
<dbReference type="InterPro" id="IPR045093">
    <property type="entry name" value="Cullin"/>
</dbReference>
<dbReference type="GO" id="GO:0006511">
    <property type="term" value="P:ubiquitin-dependent protein catabolic process"/>
    <property type="evidence" value="ECO:0007669"/>
    <property type="project" value="InterPro"/>
</dbReference>
<dbReference type="GO" id="GO:0031625">
    <property type="term" value="F:ubiquitin protein ligase binding"/>
    <property type="evidence" value="ECO:0007669"/>
    <property type="project" value="InterPro"/>
</dbReference>
<dbReference type="Proteomes" id="UP000030748">
    <property type="component" value="Unassembled WGS sequence"/>
</dbReference>
<dbReference type="Gene3D" id="1.20.1310.10">
    <property type="entry name" value="Cullin Repeats"/>
    <property type="match status" value="2"/>
</dbReference>
<evidence type="ECO:0000256" key="1">
    <source>
        <dbReference type="ARBA" id="ARBA00006019"/>
    </source>
</evidence>
<protein>
    <recommendedName>
        <fullName evidence="2">Cullin N-terminal domain-containing protein</fullName>
    </recommendedName>
</protein>
<dbReference type="PANTHER" id="PTHR11932">
    <property type="entry name" value="CULLIN"/>
    <property type="match status" value="1"/>
</dbReference>
<dbReference type="STRING" id="4155.A0A022RZR8"/>
<dbReference type="AlphaFoldDB" id="A0A022RZR8"/>
<proteinExistence type="inferred from homology"/>
<evidence type="ECO:0000313" key="4">
    <source>
        <dbReference type="Proteomes" id="UP000030748"/>
    </source>
</evidence>
<evidence type="ECO:0000313" key="3">
    <source>
        <dbReference type="EMBL" id="EYU45564.1"/>
    </source>
</evidence>
<feature type="non-terminal residue" evidence="3">
    <location>
        <position position="265"/>
    </location>
</feature>
<dbReference type="EMBL" id="KI630180">
    <property type="protein sequence ID" value="EYU45564.1"/>
    <property type="molecule type" value="Genomic_DNA"/>
</dbReference>
<sequence length="265" mass="31724">MNNPRNTIQFDEGWNFVQKAITKLTNILEGLPEPQFTTQENMMIYETIYNMCTQKPPYDHTARLYEKYQESYVEYILTTVLPSLNEKNGELMLRELVIRWSNHKIMVDCLSKFFHYIDRYYVVRLYLIPCKEVGLLTFRDLVYYKIKGKVRDAVICLINREREGEQIDRVLLKNVLDFFVEIGMGEMDYYEDFEEAMINDAAAYYSQKASIWVLDSSCYDYMLKAHECFRQEKDRVSCYLHPSTETKLLKVRLKRLMVQFYAKFS</sequence>
<feature type="domain" description="Cullin N-terminal" evidence="2">
    <location>
        <begin position="14"/>
        <end position="259"/>
    </location>
</feature>
<organism evidence="3 4">
    <name type="scientific">Erythranthe guttata</name>
    <name type="common">Yellow monkey flower</name>
    <name type="synonym">Mimulus guttatus</name>
    <dbReference type="NCBI Taxonomy" id="4155"/>
    <lineage>
        <taxon>Eukaryota</taxon>
        <taxon>Viridiplantae</taxon>
        <taxon>Streptophyta</taxon>
        <taxon>Embryophyta</taxon>
        <taxon>Tracheophyta</taxon>
        <taxon>Spermatophyta</taxon>
        <taxon>Magnoliopsida</taxon>
        <taxon>eudicotyledons</taxon>
        <taxon>Gunneridae</taxon>
        <taxon>Pentapetalae</taxon>
        <taxon>asterids</taxon>
        <taxon>lamiids</taxon>
        <taxon>Lamiales</taxon>
        <taxon>Phrymaceae</taxon>
        <taxon>Erythranthe</taxon>
    </lineage>
</organism>
<accession>A0A022RZR8</accession>
<dbReference type="eggNOG" id="KOG2166">
    <property type="taxonomic scope" value="Eukaryota"/>
</dbReference>
<dbReference type="InterPro" id="IPR016159">
    <property type="entry name" value="Cullin_repeat-like_dom_sf"/>
</dbReference>